<organism evidence="1 2">
    <name type="scientific">Candidatus Azoamicus ciliaticola</name>
    <dbReference type="NCBI Taxonomy" id="2652803"/>
    <lineage>
        <taxon>Bacteria</taxon>
        <taxon>Pseudomonadati</taxon>
        <taxon>Pseudomonadota</taxon>
        <taxon>Gammaproteobacteria</taxon>
        <taxon>Candidatus Azoamicaceae</taxon>
        <taxon>Candidatus Azoamicus</taxon>
    </lineage>
</organism>
<dbReference type="Proteomes" id="UP000509549">
    <property type="component" value="Chromosome"/>
</dbReference>
<evidence type="ECO:0000313" key="1">
    <source>
        <dbReference type="EMBL" id="CAB3976320.1"/>
    </source>
</evidence>
<dbReference type="EMBL" id="LR794158">
    <property type="protein sequence ID" value="CAB3976320.1"/>
    <property type="molecule type" value="Genomic_DNA"/>
</dbReference>
<evidence type="ECO:0000313" key="2">
    <source>
        <dbReference type="Proteomes" id="UP000509549"/>
    </source>
</evidence>
<proteinExistence type="predicted"/>
<protein>
    <submittedName>
        <fullName evidence="1">Uncharacterized protein</fullName>
    </submittedName>
</protein>
<dbReference type="KEGG" id="acil:ESZ_00103"/>
<reference evidence="1 2" key="1">
    <citation type="submission" date="2020-04" db="EMBL/GenBank/DDBJ databases">
        <authorList>
            <person name="Graf S J."/>
        </authorList>
    </citation>
    <scope>NUCLEOTIDE SEQUENCE [LARGE SCALE GENOMIC DNA]</scope>
    <source>
        <strain evidence="1">1</strain>
    </source>
</reference>
<name>A0A6J5JZ77_9GAMM</name>
<gene>
    <name evidence="1" type="ORF">ESZ_00103</name>
</gene>
<sequence>MKKYLIVFQNLKNDTIKFIKETCPWIKDERFKYLKELFFFNFNKY</sequence>
<keyword evidence="2" id="KW-1185">Reference proteome</keyword>
<dbReference type="AlphaFoldDB" id="A0A6J5JZ77"/>
<accession>A0A6J5JZ77</accession>